<dbReference type="AlphaFoldDB" id="A0A1Y1LM23"/>
<comment type="subcellular location">
    <subcellularLocation>
        <location evidence="2">Nucleus</location>
    </subcellularLocation>
</comment>
<name>A0A1Y1LM23_PHOPY</name>
<evidence type="ECO:0000256" key="1">
    <source>
        <dbReference type="ARBA" id="ARBA00001968"/>
    </source>
</evidence>
<dbReference type="PANTHER" id="PTHR22930:SF286">
    <property type="entry name" value="NUCLEASE HARBI1"/>
    <property type="match status" value="1"/>
</dbReference>
<dbReference type="InterPro" id="IPR045249">
    <property type="entry name" value="HARBI1-like"/>
</dbReference>
<proteinExistence type="inferred from homology"/>
<dbReference type="PANTHER" id="PTHR22930">
    <property type="match status" value="1"/>
</dbReference>
<dbReference type="GO" id="GO:0004518">
    <property type="term" value="F:nuclease activity"/>
    <property type="evidence" value="ECO:0007669"/>
    <property type="project" value="UniProtKB-KW"/>
</dbReference>
<accession>A0A1Y1LM23</accession>
<dbReference type="InterPro" id="IPR027806">
    <property type="entry name" value="HARBI1_dom"/>
</dbReference>
<comment type="cofactor">
    <cofactor evidence="1">
        <name>a divalent metal cation</name>
        <dbReference type="ChEBI" id="CHEBI:60240"/>
    </cofactor>
</comment>
<keyword evidence="4" id="KW-0540">Nuclease</keyword>
<evidence type="ECO:0000256" key="7">
    <source>
        <dbReference type="ARBA" id="ARBA00023242"/>
    </source>
</evidence>
<dbReference type="GO" id="GO:0005634">
    <property type="term" value="C:nucleus"/>
    <property type="evidence" value="ECO:0007669"/>
    <property type="project" value="UniProtKB-SubCell"/>
</dbReference>
<protein>
    <recommendedName>
        <fullName evidence="8">DDE Tnp4 domain-containing protein</fullName>
    </recommendedName>
</protein>
<dbReference type="Pfam" id="PF13359">
    <property type="entry name" value="DDE_Tnp_4"/>
    <property type="match status" value="1"/>
</dbReference>
<evidence type="ECO:0000256" key="3">
    <source>
        <dbReference type="ARBA" id="ARBA00006958"/>
    </source>
</evidence>
<keyword evidence="7" id="KW-0539">Nucleus</keyword>
<feature type="domain" description="DDE Tnp4" evidence="8">
    <location>
        <begin position="176"/>
        <end position="325"/>
    </location>
</feature>
<keyword evidence="5" id="KW-0479">Metal-binding</keyword>
<evidence type="ECO:0000256" key="5">
    <source>
        <dbReference type="ARBA" id="ARBA00022723"/>
    </source>
</evidence>
<evidence type="ECO:0000313" key="9">
    <source>
        <dbReference type="EMBL" id="JAV72646.1"/>
    </source>
</evidence>
<dbReference type="GO" id="GO:0016787">
    <property type="term" value="F:hydrolase activity"/>
    <property type="evidence" value="ECO:0007669"/>
    <property type="project" value="UniProtKB-KW"/>
</dbReference>
<reference evidence="9" key="1">
    <citation type="journal article" date="2016" name="Sci. Rep.">
        <title>Molecular characterization of firefly nuptial gifts: a multi-omics approach sheds light on postcopulatory sexual selection.</title>
        <authorList>
            <person name="Al-Wathiqui N."/>
            <person name="Fallon T.R."/>
            <person name="South A."/>
            <person name="Weng J.K."/>
            <person name="Lewis S.M."/>
        </authorList>
    </citation>
    <scope>NUCLEOTIDE SEQUENCE</scope>
</reference>
<evidence type="ECO:0000256" key="6">
    <source>
        <dbReference type="ARBA" id="ARBA00022801"/>
    </source>
</evidence>
<sequence>MANYGFDLIDVDEEVAEAEVAEMVIHRNPKVYLERLNLLEVLDEENFRIRYRMRKATAERIIQMIEGQIAPFINNRGSPISATVQFLATVRYLAKGAYGVDIGRRIPINVDSDLCYVVADQHGLSQPSLSNIIKRVSQALAAHRHRFINFPTAEESHQVKADFYRFANCPSVIGAIDGTHVKIKCPGGDYPLLYLNRKGYYSLNVQVVCDAKCKIRDIVARWRGSTHDSRIWNECHLRRRFMHGEIDGVLFGDNGYQCSRYILTPLLNPQTNAEQRYNTAHIRTRNVIERTFGIWKNRFRCFFNGLNLQLETTKAVIVATAILHNLIIQERLDNDDSSDDEYDDDNDRVIYHNDGREHVQGNLFRARYIDTHFN</sequence>
<evidence type="ECO:0000259" key="8">
    <source>
        <dbReference type="Pfam" id="PF13359"/>
    </source>
</evidence>
<keyword evidence="6" id="KW-0378">Hydrolase</keyword>
<evidence type="ECO:0000256" key="2">
    <source>
        <dbReference type="ARBA" id="ARBA00004123"/>
    </source>
</evidence>
<dbReference type="GO" id="GO:0046872">
    <property type="term" value="F:metal ion binding"/>
    <property type="evidence" value="ECO:0007669"/>
    <property type="project" value="UniProtKB-KW"/>
</dbReference>
<evidence type="ECO:0000256" key="4">
    <source>
        <dbReference type="ARBA" id="ARBA00022722"/>
    </source>
</evidence>
<comment type="similarity">
    <text evidence="3">Belongs to the HARBI1 family.</text>
</comment>
<organism evidence="9">
    <name type="scientific">Photinus pyralis</name>
    <name type="common">Common eastern firefly</name>
    <name type="synonym">Lampyris pyralis</name>
    <dbReference type="NCBI Taxonomy" id="7054"/>
    <lineage>
        <taxon>Eukaryota</taxon>
        <taxon>Metazoa</taxon>
        <taxon>Ecdysozoa</taxon>
        <taxon>Arthropoda</taxon>
        <taxon>Hexapoda</taxon>
        <taxon>Insecta</taxon>
        <taxon>Pterygota</taxon>
        <taxon>Neoptera</taxon>
        <taxon>Endopterygota</taxon>
        <taxon>Coleoptera</taxon>
        <taxon>Polyphaga</taxon>
        <taxon>Elateriformia</taxon>
        <taxon>Elateroidea</taxon>
        <taxon>Lampyridae</taxon>
        <taxon>Lampyrinae</taxon>
        <taxon>Photinus</taxon>
    </lineage>
</organism>
<dbReference type="EMBL" id="GEZM01056576">
    <property type="protein sequence ID" value="JAV72646.1"/>
    <property type="molecule type" value="Transcribed_RNA"/>
</dbReference>